<dbReference type="SMART" id="SM00052">
    <property type="entry name" value="EAL"/>
    <property type="match status" value="1"/>
</dbReference>
<dbReference type="InterPro" id="IPR029787">
    <property type="entry name" value="Nucleotide_cyclase"/>
</dbReference>
<feature type="domain" description="EAL" evidence="1">
    <location>
        <begin position="4"/>
        <end position="254"/>
    </location>
</feature>
<dbReference type="Pfam" id="PF00563">
    <property type="entry name" value="EAL"/>
    <property type="match status" value="1"/>
</dbReference>
<name>A0A3E0U6F8_9GAMM</name>
<proteinExistence type="predicted"/>
<protein>
    <submittedName>
        <fullName evidence="3">GGDEF domain-containing protein</fullName>
    </submittedName>
</protein>
<dbReference type="PROSITE" id="PS50883">
    <property type="entry name" value="EAL"/>
    <property type="match status" value="1"/>
</dbReference>
<dbReference type="RefSeq" id="WP_116018137.1">
    <property type="nucleotide sequence ID" value="NZ_QUOT01000001.1"/>
</dbReference>
<dbReference type="CDD" id="cd01948">
    <property type="entry name" value="EAL"/>
    <property type="match status" value="1"/>
</dbReference>
<dbReference type="PANTHER" id="PTHR33121">
    <property type="entry name" value="CYCLIC DI-GMP PHOSPHODIESTERASE PDEF"/>
    <property type="match status" value="1"/>
</dbReference>
<dbReference type="SUPFAM" id="SSF55073">
    <property type="entry name" value="Nucleotide cyclase"/>
    <property type="match status" value="1"/>
</dbReference>
<dbReference type="Pfam" id="PF00990">
    <property type="entry name" value="GGDEF"/>
    <property type="match status" value="1"/>
</dbReference>
<dbReference type="InterPro" id="IPR050706">
    <property type="entry name" value="Cyclic-di-GMP_PDE-like"/>
</dbReference>
<dbReference type="Gene3D" id="3.20.20.450">
    <property type="entry name" value="EAL domain"/>
    <property type="match status" value="1"/>
</dbReference>
<evidence type="ECO:0000313" key="4">
    <source>
        <dbReference type="Proteomes" id="UP000256899"/>
    </source>
</evidence>
<dbReference type="SUPFAM" id="SSF141868">
    <property type="entry name" value="EAL domain-like"/>
    <property type="match status" value="1"/>
</dbReference>
<dbReference type="InterPro" id="IPR043128">
    <property type="entry name" value="Rev_trsase/Diguanyl_cyclase"/>
</dbReference>
<sequence length="609" mass="68676">MKSSAITKSGLESLIHSKNFRCFFQPIFDVHQFTAIGYEALVRSPFEPPTYNPAELFDKAFEFGLIAELEQCCRRIAIKQFVKLGLEGFLFLNASPLAIEQTKHKASSMPAMLRDYDFDPARIVIEITERYEATDENLLKTGLQRYRDLGFKIAIDDLGTGHSGLKQWSEVRPDIVKIDRYFISGCQHNIVKRELIRTIFELGKTTGVSVIAEGIENEDEYLLLRKLGMKYAQGYLLGKPQSEPETQLPKLLVEKPLQKDTAKPNAQFELSKLIQRIEPIFADISCKAVYSQFKAEPNLKTIAVVDDMQLPMGMVYRDELTDLLSSDYGHALYDKQPIAKVMRPVSLMVDEHSNLDDVSKFITDHSEFDLHPEFIVTTKGKYAGLASVRSILKMMTEEKIMHAQQANPLTMLPGNIVIERKVNQLISHKHDFQLAYFDLDNFKPFNDVYGYAAGDQVIKLVADVIVEYSNKHGNKHNQENFIGHVGGDDFVVVFQSGDALACCQEILLVFEKRIIQYFELEHVKQSGYFAVDRAGNYTLIPLLSLSCGIISPDIDVISSVHDVSVQASKAKKVAKEATRGEVITLRQGTNGQKPELGCINQANVAYLRN</sequence>
<dbReference type="InterPro" id="IPR046342">
    <property type="entry name" value="CBS_dom_sf"/>
</dbReference>
<accession>A0A3E0U6F8</accession>
<feature type="domain" description="GGDEF" evidence="2">
    <location>
        <begin position="430"/>
        <end position="587"/>
    </location>
</feature>
<comment type="caution">
    <text evidence="3">The sequence shown here is derived from an EMBL/GenBank/DDBJ whole genome shotgun (WGS) entry which is preliminary data.</text>
</comment>
<dbReference type="PANTHER" id="PTHR33121:SF76">
    <property type="entry name" value="SIGNALING PROTEIN"/>
    <property type="match status" value="1"/>
</dbReference>
<dbReference type="NCBIfam" id="TIGR00254">
    <property type="entry name" value="GGDEF"/>
    <property type="match status" value="1"/>
</dbReference>
<dbReference type="EMBL" id="QUOT01000001">
    <property type="protein sequence ID" value="REL32516.1"/>
    <property type="molecule type" value="Genomic_DNA"/>
</dbReference>
<dbReference type="Gene3D" id="3.30.70.270">
    <property type="match status" value="1"/>
</dbReference>
<dbReference type="PROSITE" id="PS50887">
    <property type="entry name" value="GGDEF"/>
    <property type="match status" value="1"/>
</dbReference>
<dbReference type="SMART" id="SM00267">
    <property type="entry name" value="GGDEF"/>
    <property type="match status" value="1"/>
</dbReference>
<dbReference type="AlphaFoldDB" id="A0A3E0U6F8"/>
<evidence type="ECO:0000259" key="2">
    <source>
        <dbReference type="PROSITE" id="PS50887"/>
    </source>
</evidence>
<reference evidence="4" key="1">
    <citation type="submission" date="2018-08" db="EMBL/GenBank/DDBJ databases">
        <title>Thalassotalea euphylliae genome.</title>
        <authorList>
            <person name="Summers S."/>
            <person name="Rice S.A."/>
            <person name="Freckelton M.L."/>
            <person name="Nedved B.T."/>
            <person name="Hadfield M.G."/>
        </authorList>
    </citation>
    <scope>NUCLEOTIDE SEQUENCE [LARGE SCALE GENOMIC DNA]</scope>
    <source>
        <strain evidence="4">H3</strain>
    </source>
</reference>
<evidence type="ECO:0000259" key="1">
    <source>
        <dbReference type="PROSITE" id="PS50883"/>
    </source>
</evidence>
<dbReference type="SUPFAM" id="SSF54631">
    <property type="entry name" value="CBS-domain pair"/>
    <property type="match status" value="1"/>
</dbReference>
<dbReference type="GO" id="GO:0071111">
    <property type="term" value="F:cyclic-guanylate-specific phosphodiesterase activity"/>
    <property type="evidence" value="ECO:0007669"/>
    <property type="project" value="InterPro"/>
</dbReference>
<organism evidence="3 4">
    <name type="scientific">Thalassotalea euphylliae</name>
    <dbReference type="NCBI Taxonomy" id="1655234"/>
    <lineage>
        <taxon>Bacteria</taxon>
        <taxon>Pseudomonadati</taxon>
        <taxon>Pseudomonadota</taxon>
        <taxon>Gammaproteobacteria</taxon>
        <taxon>Alteromonadales</taxon>
        <taxon>Colwelliaceae</taxon>
        <taxon>Thalassotalea</taxon>
    </lineage>
</organism>
<evidence type="ECO:0000313" key="3">
    <source>
        <dbReference type="EMBL" id="REL32516.1"/>
    </source>
</evidence>
<dbReference type="InterPro" id="IPR000160">
    <property type="entry name" value="GGDEF_dom"/>
</dbReference>
<dbReference type="InterPro" id="IPR001633">
    <property type="entry name" value="EAL_dom"/>
</dbReference>
<dbReference type="InterPro" id="IPR035919">
    <property type="entry name" value="EAL_sf"/>
</dbReference>
<dbReference type="CDD" id="cd01949">
    <property type="entry name" value="GGDEF"/>
    <property type="match status" value="1"/>
</dbReference>
<keyword evidence="4" id="KW-1185">Reference proteome</keyword>
<gene>
    <name evidence="3" type="ORF">DXX94_18370</name>
</gene>
<dbReference type="Proteomes" id="UP000256899">
    <property type="component" value="Unassembled WGS sequence"/>
</dbReference>